<accession>A0A0A1U2K3</accession>
<dbReference type="PANTHER" id="PTHR24212">
    <property type="entry name" value="ZYXIN/TRIP6"/>
    <property type="match status" value="1"/>
</dbReference>
<dbReference type="AlphaFoldDB" id="A0A0A1U2K3"/>
<dbReference type="PROSITE" id="PS50023">
    <property type="entry name" value="LIM_DOMAIN_2"/>
    <property type="match status" value="1"/>
</dbReference>
<reference evidence="8 9" key="1">
    <citation type="submission" date="2012-10" db="EMBL/GenBank/DDBJ databases">
        <authorList>
            <person name="Zafar N."/>
            <person name="Inman J."/>
            <person name="Hall N."/>
            <person name="Lorenzi H."/>
            <person name="Caler E."/>
        </authorList>
    </citation>
    <scope>NUCLEOTIDE SEQUENCE [LARGE SCALE GENOMIC DNA]</scope>
    <source>
        <strain evidence="8 9">IP1</strain>
    </source>
</reference>
<dbReference type="RefSeq" id="XP_004253639.1">
    <property type="nucleotide sequence ID" value="XM_004253591.1"/>
</dbReference>
<keyword evidence="3 5" id="KW-0862">Zinc</keyword>
<dbReference type="InterPro" id="IPR001781">
    <property type="entry name" value="Znf_LIM"/>
</dbReference>
<dbReference type="GeneID" id="14885803"/>
<feature type="compositionally biased region" description="Basic and acidic residues" evidence="6">
    <location>
        <begin position="103"/>
        <end position="116"/>
    </location>
</feature>
<evidence type="ECO:0000256" key="5">
    <source>
        <dbReference type="PROSITE-ProRule" id="PRU00125"/>
    </source>
</evidence>
<dbReference type="SMART" id="SM00132">
    <property type="entry name" value="LIM"/>
    <property type="match status" value="1"/>
</dbReference>
<dbReference type="PANTHER" id="PTHR24212:SF8">
    <property type="entry name" value="LIM ZINC FINGER DOMAIN CONTAINING PROTEIN"/>
    <property type="match status" value="1"/>
</dbReference>
<gene>
    <name evidence="8" type="ORF">EIN_044260</name>
</gene>
<keyword evidence="9" id="KW-1185">Reference proteome</keyword>
<dbReference type="GO" id="GO:0046872">
    <property type="term" value="F:metal ion binding"/>
    <property type="evidence" value="ECO:0007669"/>
    <property type="project" value="UniProtKB-KW"/>
</dbReference>
<evidence type="ECO:0000259" key="7">
    <source>
        <dbReference type="PROSITE" id="PS50023"/>
    </source>
</evidence>
<dbReference type="EMBL" id="KB206902">
    <property type="protein sequence ID" value="ELP86868.1"/>
    <property type="molecule type" value="Genomic_DNA"/>
</dbReference>
<keyword evidence="4 5" id="KW-0440">LIM domain</keyword>
<name>A0A0A1U2K3_ENTIV</name>
<feature type="domain" description="LIM zinc-binding" evidence="7">
    <location>
        <begin position="174"/>
        <end position="236"/>
    </location>
</feature>
<dbReference type="OrthoDB" id="25488at2759"/>
<dbReference type="Pfam" id="PF00412">
    <property type="entry name" value="LIM"/>
    <property type="match status" value="1"/>
</dbReference>
<feature type="compositionally biased region" description="Polar residues" evidence="6">
    <location>
        <begin position="75"/>
        <end position="102"/>
    </location>
</feature>
<feature type="compositionally biased region" description="Polar residues" evidence="6">
    <location>
        <begin position="47"/>
        <end position="61"/>
    </location>
</feature>
<evidence type="ECO:0000256" key="3">
    <source>
        <dbReference type="ARBA" id="ARBA00022833"/>
    </source>
</evidence>
<dbReference type="PROSITE" id="PS00478">
    <property type="entry name" value="LIM_DOMAIN_1"/>
    <property type="match status" value="1"/>
</dbReference>
<evidence type="ECO:0000313" key="9">
    <source>
        <dbReference type="Proteomes" id="UP000014680"/>
    </source>
</evidence>
<dbReference type="OMA" id="EKSHIHF"/>
<evidence type="ECO:0000313" key="8">
    <source>
        <dbReference type="EMBL" id="ELP86868.1"/>
    </source>
</evidence>
<dbReference type="Proteomes" id="UP000014680">
    <property type="component" value="Unassembled WGS sequence"/>
</dbReference>
<feature type="region of interest" description="Disordered" evidence="6">
    <location>
        <begin position="27"/>
        <end position="122"/>
    </location>
</feature>
<dbReference type="KEGG" id="eiv:EIN_044260"/>
<keyword evidence="1 5" id="KW-0479">Metal-binding</keyword>
<dbReference type="Gene3D" id="2.10.110.10">
    <property type="entry name" value="Cysteine Rich Protein"/>
    <property type="match status" value="1"/>
</dbReference>
<dbReference type="CDD" id="cd08368">
    <property type="entry name" value="LIM"/>
    <property type="match status" value="1"/>
</dbReference>
<keyword evidence="2" id="KW-0677">Repeat</keyword>
<evidence type="ECO:0000256" key="6">
    <source>
        <dbReference type="SAM" id="MobiDB-lite"/>
    </source>
</evidence>
<sequence length="263" mass="29664">MCGYCVNCGKWVNGTKFCTHCGTKVPETTPAVKKSPEPVKSYKPPTTYKTQQQSTPTTFVKATNPKAEKPICSASRETSSYSPRQQQQTSYSKPSTFSSTKSACEKRDQQVRKEYKPSQPYRATNTEVEIQISKQSAKSAMTENLLPSFLSTGSSTHKKKEAKSTPLFSTSSSKKCHICKSHFEGGESYKVIFGKNYHERCMKCYKCGCRLYSTSDIYEHKHEMMCKTCMLKKQPKCGRCSNPIVGEYYKINGVPYHKECTPN</sequence>
<evidence type="ECO:0000256" key="2">
    <source>
        <dbReference type="ARBA" id="ARBA00022737"/>
    </source>
</evidence>
<dbReference type="VEuPathDB" id="AmoebaDB:EIN_044260"/>
<protein>
    <recommendedName>
        <fullName evidence="7">LIM zinc-binding domain-containing protein</fullName>
    </recommendedName>
</protein>
<dbReference type="SUPFAM" id="SSF57716">
    <property type="entry name" value="Glucocorticoid receptor-like (DNA-binding domain)"/>
    <property type="match status" value="1"/>
</dbReference>
<evidence type="ECO:0000256" key="1">
    <source>
        <dbReference type="ARBA" id="ARBA00022723"/>
    </source>
</evidence>
<evidence type="ECO:0000256" key="4">
    <source>
        <dbReference type="ARBA" id="ARBA00023038"/>
    </source>
</evidence>
<organism evidence="8 9">
    <name type="scientific">Entamoeba invadens IP1</name>
    <dbReference type="NCBI Taxonomy" id="370355"/>
    <lineage>
        <taxon>Eukaryota</taxon>
        <taxon>Amoebozoa</taxon>
        <taxon>Evosea</taxon>
        <taxon>Archamoebae</taxon>
        <taxon>Mastigamoebida</taxon>
        <taxon>Entamoebidae</taxon>
        <taxon>Entamoeba</taxon>
    </lineage>
</organism>
<proteinExistence type="predicted"/>